<dbReference type="RefSeq" id="WP_198321946.1">
    <property type="nucleotide sequence ID" value="NZ_CP104311.1"/>
</dbReference>
<reference evidence="1 2" key="1">
    <citation type="submission" date="2022-09" db="EMBL/GenBank/DDBJ databases">
        <authorList>
            <person name="Giprobiosintez L."/>
        </authorList>
    </citation>
    <scope>NUCLEOTIDE SEQUENCE [LARGE SCALE GENOMIC DNA]</scope>
    <source>
        <strain evidence="2">VKPM-B-12549 (GBS-15)</strain>
    </source>
</reference>
<name>A0ABZ2F2V4_METCP</name>
<proteinExistence type="predicted"/>
<keyword evidence="2" id="KW-1185">Reference proteome</keyword>
<dbReference type="Proteomes" id="UP001359308">
    <property type="component" value="Chromosome"/>
</dbReference>
<protein>
    <submittedName>
        <fullName evidence="1">Uncharacterized protein</fullName>
    </submittedName>
</protein>
<dbReference type="EMBL" id="CP104311">
    <property type="protein sequence ID" value="WWF01476.1"/>
    <property type="molecule type" value="Genomic_DNA"/>
</dbReference>
<evidence type="ECO:0000313" key="1">
    <source>
        <dbReference type="EMBL" id="WWF01476.1"/>
    </source>
</evidence>
<gene>
    <name evidence="1" type="ORF">N4J17_13530</name>
</gene>
<sequence>MRIDKHGNMELTEEEDADLLERLEIPESEHDDPPVEIECVGMENDVATFKATNTKTGKHVLMVFDLMSPED</sequence>
<accession>A0ABZ2F2V4</accession>
<organism evidence="1 2">
    <name type="scientific">Methylococcus capsulatus</name>
    <dbReference type="NCBI Taxonomy" id="414"/>
    <lineage>
        <taxon>Bacteria</taxon>
        <taxon>Pseudomonadati</taxon>
        <taxon>Pseudomonadota</taxon>
        <taxon>Gammaproteobacteria</taxon>
        <taxon>Methylococcales</taxon>
        <taxon>Methylococcaceae</taxon>
        <taxon>Methylococcus</taxon>
    </lineage>
</organism>
<evidence type="ECO:0000313" key="2">
    <source>
        <dbReference type="Proteomes" id="UP001359308"/>
    </source>
</evidence>